<dbReference type="GO" id="GO:0016773">
    <property type="term" value="F:phosphotransferase activity, alcohol group as acceptor"/>
    <property type="evidence" value="ECO:0007669"/>
    <property type="project" value="InterPro"/>
</dbReference>
<gene>
    <name evidence="1" type="ORF">F8S09_02735</name>
</gene>
<dbReference type="SUPFAM" id="SSF56112">
    <property type="entry name" value="Protein kinase-like (PK-like)"/>
    <property type="match status" value="1"/>
</dbReference>
<sequence>MSGRSLTPEDGAGASSESHPFLPWLRRWRLTPDGAPIRTHSSDLLPVRFEGQPAMLKVTRVDEERVGHRLMVWFGGEGAACVMRHQDEATLLERAEGDLSLTEMVRAGRDDEASRVLCGVVRQLHTPRPQPWPELTPLTRWFRSLEEVAPQYGGIFTLSLEAARHLLAHPQGVRPLHGDLHHGNVLHSCERGWLAIDPKGLIGERGFDYANILCNPDLETATQPGRLARQVDVVAEAAELERPRLLQWVLAYAGLSASWWLEDGRQDEAEPVLDVARTAAADLVRV</sequence>
<proteinExistence type="predicted"/>
<name>A0A7X1NTN1_9DEIO</name>
<dbReference type="AlphaFoldDB" id="A0A7X1NTN1"/>
<dbReference type="EMBL" id="WBSL01000001">
    <property type="protein sequence ID" value="MPY65611.1"/>
    <property type="molecule type" value="Genomic_DNA"/>
</dbReference>
<dbReference type="Pfam" id="PF04655">
    <property type="entry name" value="APH_6_hur"/>
    <property type="match status" value="1"/>
</dbReference>
<dbReference type="GO" id="GO:0019748">
    <property type="term" value="P:secondary metabolic process"/>
    <property type="evidence" value="ECO:0007669"/>
    <property type="project" value="InterPro"/>
</dbReference>
<dbReference type="InterPro" id="IPR006748">
    <property type="entry name" value="NH2Glyco/OHUrea_AB-resist_kin"/>
</dbReference>
<dbReference type="GO" id="GO:0016301">
    <property type="term" value="F:kinase activity"/>
    <property type="evidence" value="ECO:0007669"/>
    <property type="project" value="UniProtKB-KW"/>
</dbReference>
<keyword evidence="1" id="KW-0808">Transferase</keyword>
<keyword evidence="2" id="KW-1185">Reference proteome</keyword>
<dbReference type="RefSeq" id="WP_152868714.1">
    <property type="nucleotide sequence ID" value="NZ_WBSL01000001.1"/>
</dbReference>
<keyword evidence="1" id="KW-0418">Kinase</keyword>
<comment type="caution">
    <text evidence="1">The sequence shown here is derived from an EMBL/GenBank/DDBJ whole genome shotgun (WGS) entry which is preliminary data.</text>
</comment>
<evidence type="ECO:0000313" key="1">
    <source>
        <dbReference type="EMBL" id="MPY65611.1"/>
    </source>
</evidence>
<reference evidence="1 2" key="1">
    <citation type="submission" date="2019-10" db="EMBL/GenBank/DDBJ databases">
        <title>Deinococcus sp. isolated from soil.</title>
        <authorList>
            <person name="Li Y."/>
            <person name="Wang J."/>
        </authorList>
    </citation>
    <scope>NUCLEOTIDE SEQUENCE [LARGE SCALE GENOMIC DNA]</scope>
    <source>
        <strain evidence="1 2">SDU3-2</strain>
    </source>
</reference>
<dbReference type="Proteomes" id="UP000484842">
    <property type="component" value="Unassembled WGS sequence"/>
</dbReference>
<evidence type="ECO:0000313" key="2">
    <source>
        <dbReference type="Proteomes" id="UP000484842"/>
    </source>
</evidence>
<organism evidence="1 2">
    <name type="scientific">Deinococcus terrestris</name>
    <dbReference type="NCBI Taxonomy" id="2651870"/>
    <lineage>
        <taxon>Bacteria</taxon>
        <taxon>Thermotogati</taxon>
        <taxon>Deinococcota</taxon>
        <taxon>Deinococci</taxon>
        <taxon>Deinococcales</taxon>
        <taxon>Deinococcaceae</taxon>
        <taxon>Deinococcus</taxon>
    </lineage>
</organism>
<accession>A0A7X1NTN1</accession>
<protein>
    <submittedName>
        <fullName evidence="1">3'-kinase</fullName>
    </submittedName>
</protein>
<dbReference type="InterPro" id="IPR011009">
    <property type="entry name" value="Kinase-like_dom_sf"/>
</dbReference>